<accession>A0A7W6BSM9</accession>
<comment type="caution">
    <text evidence="5">The sequence shown here is derived from an EMBL/GenBank/DDBJ whole genome shotgun (WGS) entry which is preliminary data.</text>
</comment>
<proteinExistence type="predicted"/>
<dbReference type="PANTHER" id="PTHR45586:SF1">
    <property type="entry name" value="LIPOPOLYSACCHARIDE ASSEMBLY PROTEIN B"/>
    <property type="match status" value="1"/>
</dbReference>
<keyword evidence="1" id="KW-0677">Repeat</keyword>
<evidence type="ECO:0000313" key="6">
    <source>
        <dbReference type="Proteomes" id="UP000571950"/>
    </source>
</evidence>
<evidence type="ECO:0000256" key="2">
    <source>
        <dbReference type="ARBA" id="ARBA00022803"/>
    </source>
</evidence>
<keyword evidence="6" id="KW-1185">Reference proteome</keyword>
<feature type="repeat" description="TPR" evidence="3">
    <location>
        <begin position="141"/>
        <end position="174"/>
    </location>
</feature>
<keyword evidence="4" id="KW-0732">Signal</keyword>
<dbReference type="Proteomes" id="UP000571950">
    <property type="component" value="Unassembled WGS sequence"/>
</dbReference>
<dbReference type="PROSITE" id="PS50005">
    <property type="entry name" value="TPR"/>
    <property type="match status" value="1"/>
</dbReference>
<feature type="chain" id="PRO_5030811385" evidence="4">
    <location>
        <begin position="25"/>
        <end position="686"/>
    </location>
</feature>
<dbReference type="InterPro" id="IPR019734">
    <property type="entry name" value="TPR_rpt"/>
</dbReference>
<evidence type="ECO:0000256" key="4">
    <source>
        <dbReference type="SAM" id="SignalP"/>
    </source>
</evidence>
<sequence length="686" mass="72881">MASRFRGRFSRFVLVLLSGGLALAAVPVSPVHADARADARAAMQRGQAAILRGDPRAARVELMNAIKADPQLAEARVLQARALLMLGDGRGGQQELERAQALGTKAGPIRHLLAHAALLQGRYDEALAQATAKDADPREAPFLARMEGQALQALGRYDEAVAALARAERLAPKDGAVRADSARLHLATGNMAAALRAGDEALALAPRNADVLLLRALLVREQYGPEASRTWFDQALGVSPSYVPALIEYAATLADLGQASQALALTRRALAQAPGYPRAYYIQALIAARAGAYDLARGLLDRTGGALDGVAGMRLLRGVLHLESHNATLAAGQLAPLLESQPLNVRVRLLLARAYYDDAQYAEAERTLFPLVERADAGSYALTLAAYIHEALGNRPLAADFARRAARLAAGSSDVYRGAGRPEEVAAAANADPARAGPNLRYIRALLEAGQGNAAIARARTLSAANPGAPAASLALGDSLMAAERYHEAALAYARSANIRFRQDNALRLADAWRRAGETESAERALGLFVAQNPMDVEGQRLVASLLLAAGEHDRAWRLLSVLRARLGNRDALLMTDMARALVGLRQPERALPYAAHAYRLQPMSAVTSDIFGWTLLRAGRSRAQARELLEKARSLAPGEPLVQWHLGQLYAAAGEKDLARAALSAAAGAPGFPERAEAKAALEAL</sequence>
<evidence type="ECO:0000256" key="1">
    <source>
        <dbReference type="ARBA" id="ARBA00022737"/>
    </source>
</evidence>
<dbReference type="Pfam" id="PF13432">
    <property type="entry name" value="TPR_16"/>
    <property type="match status" value="5"/>
</dbReference>
<name>A0A7W6BSM9_9SPHN</name>
<protein>
    <submittedName>
        <fullName evidence="5">Tetratricopeptide (TPR) repeat protein</fullName>
    </submittedName>
</protein>
<evidence type="ECO:0000313" key="5">
    <source>
        <dbReference type="EMBL" id="MBB3927114.1"/>
    </source>
</evidence>
<reference evidence="5 6" key="1">
    <citation type="submission" date="2020-08" db="EMBL/GenBank/DDBJ databases">
        <title>Genomic Encyclopedia of Type Strains, Phase IV (KMG-IV): sequencing the most valuable type-strain genomes for metagenomic binning, comparative biology and taxonomic classification.</title>
        <authorList>
            <person name="Goeker M."/>
        </authorList>
    </citation>
    <scope>NUCLEOTIDE SEQUENCE [LARGE SCALE GENOMIC DNA]</scope>
    <source>
        <strain evidence="5 6">DSM 26189</strain>
    </source>
</reference>
<dbReference type="InterPro" id="IPR051012">
    <property type="entry name" value="CellSynth/LPSAsmb/PSIAsmb"/>
</dbReference>
<dbReference type="RefSeq" id="WP_188072627.1">
    <property type="nucleotide sequence ID" value="NZ_JACIDT010000010.1"/>
</dbReference>
<dbReference type="InterPro" id="IPR011990">
    <property type="entry name" value="TPR-like_helical_dom_sf"/>
</dbReference>
<keyword evidence="2 3" id="KW-0802">TPR repeat</keyword>
<dbReference type="Gene3D" id="1.25.40.10">
    <property type="entry name" value="Tetratricopeptide repeat domain"/>
    <property type="match status" value="4"/>
</dbReference>
<gene>
    <name evidence="5" type="ORF">GGR43_002837</name>
</gene>
<dbReference type="PANTHER" id="PTHR45586">
    <property type="entry name" value="TPR REPEAT-CONTAINING PROTEIN PA4667"/>
    <property type="match status" value="1"/>
</dbReference>
<dbReference type="SMART" id="SM00028">
    <property type="entry name" value="TPR"/>
    <property type="match status" value="7"/>
</dbReference>
<evidence type="ECO:0000256" key="3">
    <source>
        <dbReference type="PROSITE-ProRule" id="PRU00339"/>
    </source>
</evidence>
<feature type="signal peptide" evidence="4">
    <location>
        <begin position="1"/>
        <end position="24"/>
    </location>
</feature>
<organism evidence="5 6">
    <name type="scientific">Sphingobium jiangsuense</name>
    <dbReference type="NCBI Taxonomy" id="870476"/>
    <lineage>
        <taxon>Bacteria</taxon>
        <taxon>Pseudomonadati</taxon>
        <taxon>Pseudomonadota</taxon>
        <taxon>Alphaproteobacteria</taxon>
        <taxon>Sphingomonadales</taxon>
        <taxon>Sphingomonadaceae</taxon>
        <taxon>Sphingobium</taxon>
    </lineage>
</organism>
<dbReference type="AlphaFoldDB" id="A0A7W6BSM9"/>
<dbReference type="SUPFAM" id="SSF48452">
    <property type="entry name" value="TPR-like"/>
    <property type="match status" value="4"/>
</dbReference>
<dbReference type="EMBL" id="JACIDT010000010">
    <property type="protein sequence ID" value="MBB3927114.1"/>
    <property type="molecule type" value="Genomic_DNA"/>
</dbReference>